<feature type="chain" id="PRO_5002909042" description="F5/8 type C domain-containing protein" evidence="1">
    <location>
        <begin position="35"/>
        <end position="1004"/>
    </location>
</feature>
<dbReference type="Gene3D" id="2.60.120.260">
    <property type="entry name" value="Galactose-binding domain-like"/>
    <property type="match status" value="1"/>
</dbReference>
<keyword evidence="3" id="KW-1185">Reference proteome</keyword>
<evidence type="ECO:0000256" key="1">
    <source>
        <dbReference type="SAM" id="SignalP"/>
    </source>
</evidence>
<name>C1EIY6_MICCC</name>
<dbReference type="STRING" id="296587.C1EIY6"/>
<dbReference type="AlphaFoldDB" id="C1EIY6"/>
<feature type="signal peptide" evidence="1">
    <location>
        <begin position="1"/>
        <end position="34"/>
    </location>
</feature>
<evidence type="ECO:0000313" key="2">
    <source>
        <dbReference type="EMBL" id="ACO68096.1"/>
    </source>
</evidence>
<evidence type="ECO:0008006" key="4">
    <source>
        <dbReference type="Google" id="ProtNLM"/>
    </source>
</evidence>
<dbReference type="KEGG" id="mis:MICPUN_64746"/>
<evidence type="ECO:0000313" key="3">
    <source>
        <dbReference type="Proteomes" id="UP000002009"/>
    </source>
</evidence>
<accession>C1EIY6</accession>
<dbReference type="InterPro" id="IPR008979">
    <property type="entry name" value="Galactose-bd-like_sf"/>
</dbReference>
<reference evidence="2 3" key="1">
    <citation type="journal article" date="2009" name="Science">
        <title>Green evolution and dynamic adaptations revealed by genomes of the marine picoeukaryotes Micromonas.</title>
        <authorList>
            <person name="Worden A.Z."/>
            <person name="Lee J.H."/>
            <person name="Mock T."/>
            <person name="Rouze P."/>
            <person name="Simmons M.P."/>
            <person name="Aerts A.L."/>
            <person name="Allen A.E."/>
            <person name="Cuvelier M.L."/>
            <person name="Derelle E."/>
            <person name="Everett M.V."/>
            <person name="Foulon E."/>
            <person name="Grimwood J."/>
            <person name="Gundlach H."/>
            <person name="Henrissat B."/>
            <person name="Napoli C."/>
            <person name="McDonald S.M."/>
            <person name="Parker M.S."/>
            <person name="Rombauts S."/>
            <person name="Salamov A."/>
            <person name="Von Dassow P."/>
            <person name="Badger J.H."/>
            <person name="Coutinho P.M."/>
            <person name="Demir E."/>
            <person name="Dubchak I."/>
            <person name="Gentemann C."/>
            <person name="Eikrem W."/>
            <person name="Gready J.E."/>
            <person name="John U."/>
            <person name="Lanier W."/>
            <person name="Lindquist E.A."/>
            <person name="Lucas S."/>
            <person name="Mayer K.F."/>
            <person name="Moreau H."/>
            <person name="Not F."/>
            <person name="Otillar R."/>
            <person name="Panaud O."/>
            <person name="Pangilinan J."/>
            <person name="Paulsen I."/>
            <person name="Piegu B."/>
            <person name="Poliakov A."/>
            <person name="Robbens S."/>
            <person name="Schmutz J."/>
            <person name="Toulza E."/>
            <person name="Wyss T."/>
            <person name="Zelensky A."/>
            <person name="Zhou K."/>
            <person name="Armbrust E.V."/>
            <person name="Bhattacharya D."/>
            <person name="Goodenough U.W."/>
            <person name="Van de Peer Y."/>
            <person name="Grigoriev I.V."/>
        </authorList>
    </citation>
    <scope>NUCLEOTIDE SEQUENCE [LARGE SCALE GENOMIC DNA]</scope>
    <source>
        <strain evidence="3">RCC299 / NOUM17</strain>
    </source>
</reference>
<organism evidence="2 3">
    <name type="scientific">Micromonas commoda (strain RCC299 / NOUM17 / CCMP2709)</name>
    <name type="common">Picoplanktonic green alga</name>
    <dbReference type="NCBI Taxonomy" id="296587"/>
    <lineage>
        <taxon>Eukaryota</taxon>
        <taxon>Viridiplantae</taxon>
        <taxon>Chlorophyta</taxon>
        <taxon>Mamiellophyceae</taxon>
        <taxon>Mamiellales</taxon>
        <taxon>Mamiellaceae</taxon>
        <taxon>Micromonas</taxon>
    </lineage>
</organism>
<keyword evidence="1" id="KW-0732">Signal</keyword>
<proteinExistence type="predicted"/>
<dbReference type="RefSeq" id="XP_002506838.1">
    <property type="nucleotide sequence ID" value="XM_002506792.1"/>
</dbReference>
<dbReference type="EMBL" id="CP001334">
    <property type="protein sequence ID" value="ACO68096.1"/>
    <property type="molecule type" value="Genomic_DNA"/>
</dbReference>
<protein>
    <recommendedName>
        <fullName evidence="4">F5/8 type C domain-containing protein</fullName>
    </recommendedName>
</protein>
<dbReference type="GeneID" id="8249616"/>
<sequence length="1004" mass="108658">MDRRRVATPPLFRAAAALLLASAHVAPLLPGADAAKPVKQVEYCDGQATAARLGFGYECPEHAIDPSFNSETDPADSCEAIQRLYPPAPDAPYWFYNTARKCLNDPWTRVEDATLIPHSSVPNPAGVRYQLSWGGGEYQYNDTDSGNMYKTPNATYESLTDGRGAWGSDEPVWRSGDTGDAAWLQADFGENVTVNEIWVASGRDEVWGTCGDYSATEYYVNASVDCTEGSFIQIGSLGHVSAPNHTVGAPPEPRWPAGADEVTARCFRMYPSGAANGTDADKSWGCLGEFRMEYRDDTPATCECESGACIWGEEATPRVEGGPANRGPVGRYVRVISPGPGAALEQQFTFIPNRHCGGNEYSRKSLKDCATMCAEDPGCVSFSAHTDLGQDWTSTSTARCLVSYGTCTGGSPDGYLNLFIKRLTPAAIELDGHFIAWNVESLERFDQSGMPEDLQLAVGATASSVTGVGAYPACYAYDWDGVDPAERHDACDVNVWNLNSLNDPYVATDEKAPPLTPEWVELDLGEEKVVDGLHIKFSDEDSDASSSNNVTFYSIPYFEILDENRDRVYVSTQRCNEKNCVLDLTDGPDAHPRDAGHDRLSDTSFVPYDYSGLFYGGRSTSCASLPDGGVTQCKAECDCTFDSGCTKGSGGVCGYDCTGACHCGCAGGGGWANAGTLEVCHAYCDLAYVHNGDKTAATAAAAAVTRLSREQAFDWDLVVAHHSKWRNEIVIPPYYTVSLVATIGESLAAGNAVKSEEFPLGSTAASVNCSDEGFGIDKNNRTFAPDAKTKACWCRTRGLPVTKRWCDMRSDPAESNFDPPDLEDPSCTSVKVNGYSLRKDQDGWILIAAYNHQAGTNPSAVPGVIPESPTEGFSHVWPGTDIGLTASDIAEVRFYCHTSNHDRVMHFSVNNDWVKTAILTGSLSGNSVSYWNSGTTKLAGHTANLPDSTSHVNTDSDVNNFFSGISFWEWGASHWRLLPNWECDDAGFFSAHDTLHQVWIKLAR</sequence>
<gene>
    <name evidence="2" type="ORF">MICPUN_64746</name>
</gene>
<dbReference type="InParanoid" id="C1EIY6"/>
<dbReference type="SUPFAM" id="SSF49785">
    <property type="entry name" value="Galactose-binding domain-like"/>
    <property type="match status" value="1"/>
</dbReference>
<dbReference type="Proteomes" id="UP000002009">
    <property type="component" value="Chromosome 16"/>
</dbReference>